<protein>
    <submittedName>
        <fullName evidence="1">Uncharacterized protein</fullName>
    </submittedName>
</protein>
<gene>
    <name evidence="1" type="ORF">RY831_17515</name>
</gene>
<comment type="caution">
    <text evidence="1">The sequence shown here is derived from an EMBL/GenBank/DDBJ whole genome shotgun (WGS) entry which is preliminary data.</text>
</comment>
<accession>A0ABU6JBE2</accession>
<dbReference type="EMBL" id="JAWIIV010000015">
    <property type="protein sequence ID" value="MEC4720968.1"/>
    <property type="molecule type" value="Genomic_DNA"/>
</dbReference>
<dbReference type="RefSeq" id="WP_326507682.1">
    <property type="nucleotide sequence ID" value="NZ_JAWIIV010000015.1"/>
</dbReference>
<sequence>MGSILIDVPDFLDSELIYNDKESRQILKFFWPHSSEKINSLSINNDTRRLAQSALVTAIDGSYAMGFIQALGESIARPGSGIKPLTKKLAQRFIKHWWIHATQRDLEDAKVYESVRSSIARNLRSRFEFVVQGISLKSRNAPFYATNSRVDILWA</sequence>
<evidence type="ECO:0000313" key="2">
    <source>
        <dbReference type="Proteomes" id="UP001352263"/>
    </source>
</evidence>
<organism evidence="1 2">
    <name type="scientific">Noviherbaspirillum album</name>
    <dbReference type="NCBI Taxonomy" id="3080276"/>
    <lineage>
        <taxon>Bacteria</taxon>
        <taxon>Pseudomonadati</taxon>
        <taxon>Pseudomonadota</taxon>
        <taxon>Betaproteobacteria</taxon>
        <taxon>Burkholderiales</taxon>
        <taxon>Oxalobacteraceae</taxon>
        <taxon>Noviherbaspirillum</taxon>
    </lineage>
</organism>
<keyword evidence="2" id="KW-1185">Reference proteome</keyword>
<name>A0ABU6JBE2_9BURK</name>
<reference evidence="1 2" key="1">
    <citation type="submission" date="2023-10" db="EMBL/GenBank/DDBJ databases">
        <title>Noviherbaspirillum sp. CPCC 100848 genome assembly.</title>
        <authorList>
            <person name="Li X.Y."/>
            <person name="Fang X.M."/>
        </authorList>
    </citation>
    <scope>NUCLEOTIDE SEQUENCE [LARGE SCALE GENOMIC DNA]</scope>
    <source>
        <strain evidence="1 2">CPCC 100848</strain>
    </source>
</reference>
<proteinExistence type="predicted"/>
<dbReference type="Proteomes" id="UP001352263">
    <property type="component" value="Unassembled WGS sequence"/>
</dbReference>
<evidence type="ECO:0000313" key="1">
    <source>
        <dbReference type="EMBL" id="MEC4720968.1"/>
    </source>
</evidence>